<keyword evidence="6" id="KW-0418">Kinase</keyword>
<keyword evidence="15" id="KW-1185">Reference proteome</keyword>
<dbReference type="GO" id="GO:0006355">
    <property type="term" value="P:regulation of DNA-templated transcription"/>
    <property type="evidence" value="ECO:0007669"/>
    <property type="project" value="InterPro"/>
</dbReference>
<dbReference type="InterPro" id="IPR003661">
    <property type="entry name" value="HisK_dim/P_dom"/>
</dbReference>
<evidence type="ECO:0000256" key="3">
    <source>
        <dbReference type="ARBA" id="ARBA00022553"/>
    </source>
</evidence>
<dbReference type="InterPro" id="IPR000014">
    <property type="entry name" value="PAS"/>
</dbReference>
<dbReference type="GO" id="GO:0000155">
    <property type="term" value="F:phosphorelay sensor kinase activity"/>
    <property type="evidence" value="ECO:0007669"/>
    <property type="project" value="InterPro"/>
</dbReference>
<feature type="domain" description="PAS" evidence="12">
    <location>
        <begin position="13"/>
        <end position="66"/>
    </location>
</feature>
<dbReference type="PROSITE" id="PS50110">
    <property type="entry name" value="RESPONSE_REGULATORY"/>
    <property type="match status" value="1"/>
</dbReference>
<dbReference type="EMBL" id="JAAAMG010000002">
    <property type="protein sequence ID" value="NDW03558.1"/>
    <property type="molecule type" value="Genomic_DNA"/>
</dbReference>
<dbReference type="SMART" id="SM00387">
    <property type="entry name" value="HATPase_c"/>
    <property type="match status" value="1"/>
</dbReference>
<evidence type="ECO:0000256" key="4">
    <source>
        <dbReference type="ARBA" id="ARBA00022679"/>
    </source>
</evidence>
<dbReference type="AlphaFoldDB" id="A0A6N9T3L0"/>
<dbReference type="CDD" id="cd00082">
    <property type="entry name" value="HisKA"/>
    <property type="match status" value="1"/>
</dbReference>
<organism evidence="14 15">
    <name type="scientific">Jiella pacifica</name>
    <dbReference type="NCBI Taxonomy" id="2696469"/>
    <lineage>
        <taxon>Bacteria</taxon>
        <taxon>Pseudomonadati</taxon>
        <taxon>Pseudomonadota</taxon>
        <taxon>Alphaproteobacteria</taxon>
        <taxon>Hyphomicrobiales</taxon>
        <taxon>Aurantimonadaceae</taxon>
        <taxon>Jiella</taxon>
    </lineage>
</organism>
<evidence type="ECO:0000256" key="5">
    <source>
        <dbReference type="ARBA" id="ARBA00022741"/>
    </source>
</evidence>
<dbReference type="SUPFAM" id="SSF52172">
    <property type="entry name" value="CheY-like"/>
    <property type="match status" value="1"/>
</dbReference>
<dbReference type="SUPFAM" id="SSF55785">
    <property type="entry name" value="PYP-like sensor domain (PAS domain)"/>
    <property type="match status" value="2"/>
</dbReference>
<evidence type="ECO:0000256" key="8">
    <source>
        <dbReference type="ARBA" id="ARBA00023012"/>
    </source>
</evidence>
<dbReference type="SMART" id="SM00091">
    <property type="entry name" value="PAS"/>
    <property type="match status" value="2"/>
</dbReference>
<dbReference type="PRINTS" id="PR00344">
    <property type="entry name" value="BCTRLSENSOR"/>
</dbReference>
<dbReference type="InterPro" id="IPR036890">
    <property type="entry name" value="HATPase_C_sf"/>
</dbReference>
<dbReference type="InterPro" id="IPR011006">
    <property type="entry name" value="CheY-like_superfamily"/>
</dbReference>
<evidence type="ECO:0000256" key="9">
    <source>
        <dbReference type="PROSITE-ProRule" id="PRU00169"/>
    </source>
</evidence>
<evidence type="ECO:0000259" key="10">
    <source>
        <dbReference type="PROSITE" id="PS50109"/>
    </source>
</evidence>
<dbReference type="InterPro" id="IPR004358">
    <property type="entry name" value="Sig_transdc_His_kin-like_C"/>
</dbReference>
<dbReference type="Gene3D" id="3.30.565.10">
    <property type="entry name" value="Histidine kinase-like ATPase, C-terminal domain"/>
    <property type="match status" value="1"/>
</dbReference>
<keyword evidence="3 9" id="KW-0597">Phosphoprotein</keyword>
<evidence type="ECO:0000259" key="11">
    <source>
        <dbReference type="PROSITE" id="PS50110"/>
    </source>
</evidence>
<evidence type="ECO:0000313" key="15">
    <source>
        <dbReference type="Proteomes" id="UP000469011"/>
    </source>
</evidence>
<dbReference type="PROSITE" id="PS50109">
    <property type="entry name" value="HIS_KIN"/>
    <property type="match status" value="1"/>
</dbReference>
<dbReference type="SUPFAM" id="SSF55874">
    <property type="entry name" value="ATPase domain of HSP90 chaperone/DNA topoisomerase II/histidine kinase"/>
    <property type="match status" value="1"/>
</dbReference>
<dbReference type="GO" id="GO:0005524">
    <property type="term" value="F:ATP binding"/>
    <property type="evidence" value="ECO:0007669"/>
    <property type="project" value="UniProtKB-KW"/>
</dbReference>
<dbReference type="InterPro" id="IPR035965">
    <property type="entry name" value="PAS-like_dom_sf"/>
</dbReference>
<dbReference type="PROSITE" id="PS50113">
    <property type="entry name" value="PAC"/>
    <property type="match status" value="1"/>
</dbReference>
<keyword evidence="4" id="KW-0808">Transferase</keyword>
<dbReference type="Gene3D" id="1.10.287.130">
    <property type="match status" value="1"/>
</dbReference>
<dbReference type="InterPro" id="IPR003594">
    <property type="entry name" value="HATPase_dom"/>
</dbReference>
<feature type="domain" description="Histidine kinase" evidence="10">
    <location>
        <begin position="288"/>
        <end position="508"/>
    </location>
</feature>
<evidence type="ECO:0000313" key="14">
    <source>
        <dbReference type="EMBL" id="NDW03558.1"/>
    </source>
</evidence>
<comment type="caution">
    <text evidence="14">The sequence shown here is derived from an EMBL/GenBank/DDBJ whole genome shotgun (WGS) entry which is preliminary data.</text>
</comment>
<dbReference type="Pfam" id="PF13426">
    <property type="entry name" value="PAS_9"/>
    <property type="match status" value="1"/>
</dbReference>
<feature type="domain" description="Response regulatory" evidence="11">
    <location>
        <begin position="534"/>
        <end position="649"/>
    </location>
</feature>
<dbReference type="PROSITE" id="PS50112">
    <property type="entry name" value="PAS"/>
    <property type="match status" value="2"/>
</dbReference>
<evidence type="ECO:0000259" key="13">
    <source>
        <dbReference type="PROSITE" id="PS50113"/>
    </source>
</evidence>
<dbReference type="InterPro" id="IPR000700">
    <property type="entry name" value="PAS-assoc_C"/>
</dbReference>
<evidence type="ECO:0000256" key="6">
    <source>
        <dbReference type="ARBA" id="ARBA00022777"/>
    </source>
</evidence>
<keyword evidence="7" id="KW-0067">ATP-binding</keyword>
<dbReference type="EC" id="2.7.13.3" evidence="2"/>
<dbReference type="SMART" id="SM00448">
    <property type="entry name" value="REC"/>
    <property type="match status" value="1"/>
</dbReference>
<reference evidence="14 15" key="1">
    <citation type="submission" date="2020-01" db="EMBL/GenBank/DDBJ databases">
        <title>Jiella pacifica sp. nov.</title>
        <authorList>
            <person name="Xue Z."/>
            <person name="Zhu S."/>
            <person name="Chen J."/>
            <person name="Yang J."/>
        </authorList>
    </citation>
    <scope>NUCLEOTIDE SEQUENCE [LARGE SCALE GENOMIC DNA]</scope>
    <source>
        <strain evidence="14 15">40Bstr34</strain>
    </source>
</reference>
<keyword evidence="5" id="KW-0547">Nucleotide-binding</keyword>
<dbReference type="SMART" id="SM00388">
    <property type="entry name" value="HisKA"/>
    <property type="match status" value="1"/>
</dbReference>
<dbReference type="CDD" id="cd00130">
    <property type="entry name" value="PAS"/>
    <property type="match status" value="2"/>
</dbReference>
<dbReference type="Gene3D" id="3.40.50.2300">
    <property type="match status" value="1"/>
</dbReference>
<evidence type="ECO:0000256" key="7">
    <source>
        <dbReference type="ARBA" id="ARBA00022840"/>
    </source>
</evidence>
<name>A0A6N9T3L0_9HYPH</name>
<dbReference type="InterPro" id="IPR013767">
    <property type="entry name" value="PAS_fold"/>
</dbReference>
<feature type="modified residue" description="4-aspartylphosphate" evidence="9">
    <location>
        <position position="587"/>
    </location>
</feature>
<feature type="domain" description="PAC" evidence="13">
    <location>
        <begin position="210"/>
        <end position="268"/>
    </location>
</feature>
<accession>A0A6N9T3L0</accession>
<evidence type="ECO:0000259" key="12">
    <source>
        <dbReference type="PROSITE" id="PS50112"/>
    </source>
</evidence>
<sequence>MDSGIDRPDWHLGDETYRLFVESVTDYAIILLDREGRIATWNAGAERLRGFSEREVIGRDFFADFYWQRPGDAKIAEILHGSEHRMRHEVEGWCMRKDGGRFRCHLVLQRIDGGTPAKTGFVVICRDRTQRYSAEGASRRSEQQFRRLIGGFRDLATCTLDQVGQINSWSEALERMLGYGSGEIVGRAYAELFSAECCRLGLPSQALEHALREGRLRQTGWRKAKDGTQVYASEVIDVIRTETGEHLGFSLALRDVSAQAATEEALDAARRALFQSQKLEMIGQLTGGVAHDFNNLLSAILGNLELGRRRLPADSDVTRFLDNAIVGAQRGAALVSRMMNFAREQEIEVRTIELPALFKELCELVAKALGPETVIQSNFPDRLAPLRIDPHQLELALMNLLINARDSMTKGGTIRLSARNRRISAGTDGFGEPGRYVQLDVTDDGCGMDAETLSRACEIFFTTKPPGKGTGLGLSMVQGLVDTVGGRMSIKSRPGRGTTVTLLLPAAPSRADEVFAGDELETVHVQAPLERKLRVLVVDDDALVLMNSAALLTDLGHETTALSSAEEALTFLHSRSSRRPVDLIVTDHAMPRTTGLELAQVVRSEWPSLPVILATGYSEDIVEGNGTVSARLQKPFGIRDLRAVIAAVFEGAEAGNGGGVATMPPHASSAILS</sequence>
<dbReference type="InterPro" id="IPR005467">
    <property type="entry name" value="His_kinase_dom"/>
</dbReference>
<comment type="catalytic activity">
    <reaction evidence="1">
        <text>ATP + protein L-histidine = ADP + protein N-phospho-L-histidine.</text>
        <dbReference type="EC" id="2.7.13.3"/>
    </reaction>
</comment>
<protein>
    <recommendedName>
        <fullName evidence="2">histidine kinase</fullName>
        <ecNumber evidence="2">2.7.13.3</ecNumber>
    </recommendedName>
</protein>
<keyword evidence="8" id="KW-0902">Two-component regulatory system</keyword>
<dbReference type="PANTHER" id="PTHR43065">
    <property type="entry name" value="SENSOR HISTIDINE KINASE"/>
    <property type="match status" value="1"/>
</dbReference>
<evidence type="ECO:0000256" key="2">
    <source>
        <dbReference type="ARBA" id="ARBA00012438"/>
    </source>
</evidence>
<dbReference type="Pfam" id="PF00072">
    <property type="entry name" value="Response_reg"/>
    <property type="match status" value="1"/>
</dbReference>
<dbReference type="PANTHER" id="PTHR43065:SF49">
    <property type="entry name" value="HISTIDINE KINASE"/>
    <property type="match status" value="1"/>
</dbReference>
<dbReference type="InterPro" id="IPR001789">
    <property type="entry name" value="Sig_transdc_resp-reg_receiver"/>
</dbReference>
<dbReference type="SUPFAM" id="SSF47384">
    <property type="entry name" value="Homodimeric domain of signal transducing histidine kinase"/>
    <property type="match status" value="1"/>
</dbReference>
<dbReference type="Proteomes" id="UP000469011">
    <property type="component" value="Unassembled WGS sequence"/>
</dbReference>
<dbReference type="RefSeq" id="WP_163461178.1">
    <property type="nucleotide sequence ID" value="NZ_JAAAMG010000002.1"/>
</dbReference>
<gene>
    <name evidence="14" type="ORF">GTK09_03885</name>
</gene>
<dbReference type="Pfam" id="PF00512">
    <property type="entry name" value="HisKA"/>
    <property type="match status" value="1"/>
</dbReference>
<dbReference type="Gene3D" id="3.30.450.20">
    <property type="entry name" value="PAS domain"/>
    <property type="match status" value="2"/>
</dbReference>
<dbReference type="InterPro" id="IPR036097">
    <property type="entry name" value="HisK_dim/P_sf"/>
</dbReference>
<dbReference type="Pfam" id="PF00989">
    <property type="entry name" value="PAS"/>
    <property type="match status" value="1"/>
</dbReference>
<dbReference type="Pfam" id="PF02518">
    <property type="entry name" value="HATPase_c"/>
    <property type="match status" value="1"/>
</dbReference>
<evidence type="ECO:0000256" key="1">
    <source>
        <dbReference type="ARBA" id="ARBA00000085"/>
    </source>
</evidence>
<proteinExistence type="predicted"/>
<dbReference type="NCBIfam" id="TIGR00229">
    <property type="entry name" value="sensory_box"/>
    <property type="match status" value="2"/>
</dbReference>
<feature type="domain" description="PAS" evidence="12">
    <location>
        <begin position="141"/>
        <end position="196"/>
    </location>
</feature>